<evidence type="ECO:0000313" key="7">
    <source>
        <dbReference type="EMBL" id="EEH57644.1"/>
    </source>
</evidence>
<dbReference type="EC" id="3.1.1.31" evidence="5"/>
<dbReference type="STRING" id="564608.C1MQ42"/>
<reference evidence="7 8" key="1">
    <citation type="journal article" date="2009" name="Science">
        <title>Green evolution and dynamic adaptations revealed by genomes of the marine picoeukaryotes Micromonas.</title>
        <authorList>
            <person name="Worden A.Z."/>
            <person name="Lee J.H."/>
            <person name="Mock T."/>
            <person name="Rouze P."/>
            <person name="Simmons M.P."/>
            <person name="Aerts A.L."/>
            <person name="Allen A.E."/>
            <person name="Cuvelier M.L."/>
            <person name="Derelle E."/>
            <person name="Everett M.V."/>
            <person name="Foulon E."/>
            <person name="Grimwood J."/>
            <person name="Gundlach H."/>
            <person name="Henrissat B."/>
            <person name="Napoli C."/>
            <person name="McDonald S.M."/>
            <person name="Parker M.S."/>
            <person name="Rombauts S."/>
            <person name="Salamov A."/>
            <person name="Von Dassow P."/>
            <person name="Badger J.H."/>
            <person name="Coutinho P.M."/>
            <person name="Demir E."/>
            <person name="Dubchak I."/>
            <person name="Gentemann C."/>
            <person name="Eikrem W."/>
            <person name="Gready J.E."/>
            <person name="John U."/>
            <person name="Lanier W."/>
            <person name="Lindquist E.A."/>
            <person name="Lucas S."/>
            <person name="Mayer K.F."/>
            <person name="Moreau H."/>
            <person name="Not F."/>
            <person name="Otillar R."/>
            <person name="Panaud O."/>
            <person name="Pangilinan J."/>
            <person name="Paulsen I."/>
            <person name="Piegu B."/>
            <person name="Poliakov A."/>
            <person name="Robbens S."/>
            <person name="Schmutz J."/>
            <person name="Toulza E."/>
            <person name="Wyss T."/>
            <person name="Zelensky A."/>
            <person name="Zhou K."/>
            <person name="Armbrust E.V."/>
            <person name="Bhattacharya D."/>
            <person name="Goodenough U.W."/>
            <person name="Van de Peer Y."/>
            <person name="Grigoriev I.V."/>
        </authorList>
    </citation>
    <scope>NUCLEOTIDE SEQUENCE [LARGE SCALE GENOMIC DNA]</scope>
    <source>
        <strain evidence="7 8">CCMP1545</strain>
    </source>
</reference>
<evidence type="ECO:0000313" key="8">
    <source>
        <dbReference type="Proteomes" id="UP000001876"/>
    </source>
</evidence>
<keyword evidence="4" id="KW-0378">Hydrolase</keyword>
<dbReference type="InterPro" id="IPR037171">
    <property type="entry name" value="NagB/RpiA_transferase-like"/>
</dbReference>
<dbReference type="GeneID" id="9683499"/>
<name>C1MQ42_MICPC</name>
<sequence length="249" mass="26586">MGGNDVQTYQKDSEVADALASLTIKAAEKAISERGSFTVALAGGSLVKLLGGLKGKTDVDWKNWHVFWVDERCVPHDDAESNYGGAMKALLGEVPIPSSQLYAIDETLCQSNEGAAKPCAEEYDARLKALPSDVLPRNSDGLPVFDLLLLGFGPDGHICSLFPEHPLLKIASPWILPIADSPKPPPERITFSLPVVNAAKTKCFTAVGEGKAEMAAKIIKSDGDDYFIPASLVKGDIVWLLDAPGASRL</sequence>
<dbReference type="CDD" id="cd01400">
    <property type="entry name" value="6PGL"/>
    <property type="match status" value="1"/>
</dbReference>
<dbReference type="InterPro" id="IPR039104">
    <property type="entry name" value="6PGL"/>
</dbReference>
<dbReference type="KEGG" id="mpp:MICPUCDRAFT_39254"/>
<dbReference type="UniPathway" id="UPA00115"/>
<dbReference type="PANTHER" id="PTHR11054:SF0">
    <property type="entry name" value="6-PHOSPHOGLUCONOLACTONASE"/>
    <property type="match status" value="1"/>
</dbReference>
<dbReference type="GO" id="GO:0006098">
    <property type="term" value="P:pentose-phosphate shunt"/>
    <property type="evidence" value="ECO:0007669"/>
    <property type="project" value="UniProtKB-UniPathway"/>
</dbReference>
<evidence type="ECO:0000256" key="1">
    <source>
        <dbReference type="ARBA" id="ARBA00000832"/>
    </source>
</evidence>
<organism evidence="8">
    <name type="scientific">Micromonas pusilla (strain CCMP1545)</name>
    <name type="common">Picoplanktonic green alga</name>
    <dbReference type="NCBI Taxonomy" id="564608"/>
    <lineage>
        <taxon>Eukaryota</taxon>
        <taxon>Viridiplantae</taxon>
        <taxon>Chlorophyta</taxon>
        <taxon>Mamiellophyceae</taxon>
        <taxon>Mamiellales</taxon>
        <taxon>Mamiellaceae</taxon>
        <taxon>Micromonas</taxon>
    </lineage>
</organism>
<evidence type="ECO:0000256" key="2">
    <source>
        <dbReference type="ARBA" id="ARBA00004961"/>
    </source>
</evidence>
<dbReference type="GO" id="GO:0017057">
    <property type="term" value="F:6-phosphogluconolactonase activity"/>
    <property type="evidence" value="ECO:0007669"/>
    <property type="project" value="UniProtKB-EC"/>
</dbReference>
<accession>C1MQ42</accession>
<dbReference type="Pfam" id="PF01182">
    <property type="entry name" value="Glucosamine_iso"/>
    <property type="match status" value="1"/>
</dbReference>
<comment type="similarity">
    <text evidence="3 5">Belongs to the glucosamine/galactosamine-6-phosphate isomerase family. 6-phosphogluconolactonase subfamily.</text>
</comment>
<protein>
    <recommendedName>
        <fullName evidence="5">Probable 6-phosphogluconolactonase</fullName>
        <ecNumber evidence="5">3.1.1.31</ecNumber>
    </recommendedName>
</protein>
<dbReference type="GO" id="GO:0005975">
    <property type="term" value="P:carbohydrate metabolic process"/>
    <property type="evidence" value="ECO:0007669"/>
    <property type="project" value="InterPro"/>
</dbReference>
<comment type="catalytic activity">
    <reaction evidence="1 5">
        <text>6-phospho-D-glucono-1,5-lactone + H2O = 6-phospho-D-gluconate + H(+)</text>
        <dbReference type="Rhea" id="RHEA:12556"/>
        <dbReference type="ChEBI" id="CHEBI:15377"/>
        <dbReference type="ChEBI" id="CHEBI:15378"/>
        <dbReference type="ChEBI" id="CHEBI:57955"/>
        <dbReference type="ChEBI" id="CHEBI:58759"/>
        <dbReference type="EC" id="3.1.1.31"/>
    </reaction>
</comment>
<evidence type="ECO:0000256" key="5">
    <source>
        <dbReference type="RuleBase" id="RU365095"/>
    </source>
</evidence>
<evidence type="ECO:0000256" key="3">
    <source>
        <dbReference type="ARBA" id="ARBA00010662"/>
    </source>
</evidence>
<comment type="pathway">
    <text evidence="2">Carbohydrate degradation; pentose phosphate pathway; D-ribulose 5-phosphate from D-glucose 6-phosphate (oxidative stage): step 2/3.</text>
</comment>
<dbReference type="Gene3D" id="3.40.50.1360">
    <property type="match status" value="1"/>
</dbReference>
<dbReference type="NCBIfam" id="TIGR01198">
    <property type="entry name" value="pgl"/>
    <property type="match status" value="1"/>
</dbReference>
<dbReference type="InterPro" id="IPR005900">
    <property type="entry name" value="6-phosphogluconolactonase_DevB"/>
</dbReference>
<evidence type="ECO:0000256" key="4">
    <source>
        <dbReference type="ARBA" id="ARBA00022801"/>
    </source>
</evidence>
<dbReference type="Proteomes" id="UP000001876">
    <property type="component" value="Unassembled WGS sequence"/>
</dbReference>
<dbReference type="OMA" id="SKQPIMH"/>
<evidence type="ECO:0000259" key="6">
    <source>
        <dbReference type="Pfam" id="PF01182"/>
    </source>
</evidence>
<keyword evidence="8" id="KW-1185">Reference proteome</keyword>
<gene>
    <name evidence="7" type="ORF">MICPUCDRAFT_39254</name>
</gene>
<dbReference type="PANTHER" id="PTHR11054">
    <property type="entry name" value="6-PHOSPHOGLUCONOLACTONASE"/>
    <property type="match status" value="1"/>
</dbReference>
<proteinExistence type="inferred from homology"/>
<dbReference type="EMBL" id="GG663738">
    <property type="protein sequence ID" value="EEH57644.1"/>
    <property type="molecule type" value="Genomic_DNA"/>
</dbReference>
<dbReference type="AlphaFoldDB" id="C1MQ42"/>
<dbReference type="SUPFAM" id="SSF100950">
    <property type="entry name" value="NagB/RpiA/CoA transferase-like"/>
    <property type="match status" value="1"/>
</dbReference>
<dbReference type="OrthoDB" id="432544at2759"/>
<dbReference type="RefSeq" id="XP_003057693.1">
    <property type="nucleotide sequence ID" value="XM_003057647.1"/>
</dbReference>
<dbReference type="FunFam" id="3.40.50.1360:FF:000005">
    <property type="entry name" value="6-phosphogluconolactonase"/>
    <property type="match status" value="1"/>
</dbReference>
<dbReference type="eggNOG" id="KOG3147">
    <property type="taxonomic scope" value="Eukaryota"/>
</dbReference>
<dbReference type="InterPro" id="IPR006148">
    <property type="entry name" value="Glc/Gal-6P_isomerase"/>
</dbReference>
<feature type="domain" description="Glucosamine/galactosamine-6-phosphate isomerase" evidence="6">
    <location>
        <begin position="12"/>
        <end position="239"/>
    </location>
</feature>